<dbReference type="SUPFAM" id="SSF52833">
    <property type="entry name" value="Thioredoxin-like"/>
    <property type="match status" value="1"/>
</dbReference>
<keyword evidence="4" id="KW-1185">Reference proteome</keyword>
<evidence type="ECO:0000256" key="1">
    <source>
        <dbReference type="ARBA" id="ARBA00023284"/>
    </source>
</evidence>
<name>A0A8K0T108_9HYPO</name>
<organism evidence="3 4">
    <name type="scientific">Stachybotrys elegans</name>
    <dbReference type="NCBI Taxonomy" id="80388"/>
    <lineage>
        <taxon>Eukaryota</taxon>
        <taxon>Fungi</taxon>
        <taxon>Dikarya</taxon>
        <taxon>Ascomycota</taxon>
        <taxon>Pezizomycotina</taxon>
        <taxon>Sordariomycetes</taxon>
        <taxon>Hypocreomycetidae</taxon>
        <taxon>Hypocreales</taxon>
        <taxon>Stachybotryaceae</taxon>
        <taxon>Stachybotrys</taxon>
    </lineage>
</organism>
<evidence type="ECO:0000313" key="4">
    <source>
        <dbReference type="Proteomes" id="UP000813444"/>
    </source>
</evidence>
<dbReference type="Proteomes" id="UP000813444">
    <property type="component" value="Unassembled WGS sequence"/>
</dbReference>
<feature type="region of interest" description="Disordered" evidence="2">
    <location>
        <begin position="116"/>
        <end position="159"/>
    </location>
</feature>
<dbReference type="OrthoDB" id="60822at2759"/>
<comment type="caution">
    <text evidence="3">The sequence shown here is derived from an EMBL/GenBank/DDBJ whole genome shotgun (WGS) entry which is preliminary data.</text>
</comment>
<feature type="compositionally biased region" description="Polar residues" evidence="2">
    <location>
        <begin position="139"/>
        <end position="148"/>
    </location>
</feature>
<dbReference type="EMBL" id="JAGPNK010000001">
    <property type="protein sequence ID" value="KAH7328534.1"/>
    <property type="molecule type" value="Genomic_DNA"/>
</dbReference>
<protein>
    <submittedName>
        <fullName evidence="3">Rdx family-domain-containing protein</fullName>
    </submittedName>
</protein>
<proteinExistence type="predicted"/>
<dbReference type="PANTHER" id="PTHR36417">
    <property type="entry name" value="SELENOPROTEIN DOMAIN PROTEIN (AFU_ORTHOLOGUE AFUA_1G05220)"/>
    <property type="match status" value="1"/>
</dbReference>
<dbReference type="InterPro" id="IPR011893">
    <property type="entry name" value="Selenoprotein_Rdx-typ"/>
</dbReference>
<evidence type="ECO:0000313" key="3">
    <source>
        <dbReference type="EMBL" id="KAH7328534.1"/>
    </source>
</evidence>
<dbReference type="AlphaFoldDB" id="A0A8K0T108"/>
<accession>A0A8K0T108</accession>
<gene>
    <name evidence="3" type="ORF">B0I35DRAFT_473228</name>
</gene>
<dbReference type="PANTHER" id="PTHR36417:SF2">
    <property type="entry name" value="SELENOPROTEIN DOMAIN PROTEIN (AFU_ORTHOLOGUE AFUA_1G05220)"/>
    <property type="match status" value="1"/>
</dbReference>
<dbReference type="InterPro" id="IPR036249">
    <property type="entry name" value="Thioredoxin-like_sf"/>
</dbReference>
<evidence type="ECO:0000256" key="2">
    <source>
        <dbReference type="SAM" id="MobiDB-lite"/>
    </source>
</evidence>
<feature type="compositionally biased region" description="Basic and acidic residues" evidence="2">
    <location>
        <begin position="149"/>
        <end position="159"/>
    </location>
</feature>
<reference evidence="3" key="1">
    <citation type="journal article" date="2021" name="Nat. Commun.">
        <title>Genetic determinants of endophytism in the Arabidopsis root mycobiome.</title>
        <authorList>
            <person name="Mesny F."/>
            <person name="Miyauchi S."/>
            <person name="Thiergart T."/>
            <person name="Pickel B."/>
            <person name="Atanasova L."/>
            <person name="Karlsson M."/>
            <person name="Huettel B."/>
            <person name="Barry K.W."/>
            <person name="Haridas S."/>
            <person name="Chen C."/>
            <person name="Bauer D."/>
            <person name="Andreopoulos W."/>
            <person name="Pangilinan J."/>
            <person name="LaButti K."/>
            <person name="Riley R."/>
            <person name="Lipzen A."/>
            <person name="Clum A."/>
            <person name="Drula E."/>
            <person name="Henrissat B."/>
            <person name="Kohler A."/>
            <person name="Grigoriev I.V."/>
            <person name="Martin F.M."/>
            <person name="Hacquard S."/>
        </authorList>
    </citation>
    <scope>NUCLEOTIDE SEQUENCE</scope>
    <source>
        <strain evidence="3">MPI-CAGE-CH-0235</strain>
    </source>
</reference>
<dbReference type="Pfam" id="PF10262">
    <property type="entry name" value="Rdx"/>
    <property type="match status" value="1"/>
</dbReference>
<dbReference type="Gene3D" id="3.40.30.10">
    <property type="entry name" value="Glutaredoxin"/>
    <property type="match status" value="1"/>
</dbReference>
<sequence>MEKSSPATTTTASTGPILLPRVTIQFCTQCKWMLRAAYFAQELLSTFSLSLGEVALQPATGGVFVVTIYTQQPPDLPGQQSGPGIVLWDRKAEGGFPETKELKRLVRDVIEPGRDLGHVDRHHKKSVTAHEPAKVQHQEVPTSATTAAEDNKAACEDCQ</sequence>
<dbReference type="NCBIfam" id="TIGR02174">
    <property type="entry name" value="CXXU_selWTH"/>
    <property type="match status" value="1"/>
</dbReference>
<keyword evidence="1" id="KW-0676">Redox-active center</keyword>